<evidence type="ECO:0000313" key="4">
    <source>
        <dbReference type="EMBL" id="MFD2589992.1"/>
    </source>
</evidence>
<dbReference type="Proteomes" id="UP001597459">
    <property type="component" value="Unassembled WGS sequence"/>
</dbReference>
<feature type="coiled-coil region" evidence="2">
    <location>
        <begin position="23"/>
        <end position="103"/>
    </location>
</feature>
<dbReference type="RefSeq" id="WP_176029514.1">
    <property type="nucleotide sequence ID" value="NZ_JBHSJV010000001.1"/>
</dbReference>
<keyword evidence="5" id="KW-1185">Reference proteome</keyword>
<keyword evidence="1" id="KW-0472">Membrane</keyword>
<name>A0ABW5N4S4_9FLAO</name>
<evidence type="ECO:0000313" key="5">
    <source>
        <dbReference type="Proteomes" id="UP001597459"/>
    </source>
</evidence>
<keyword evidence="2" id="KW-0175">Coiled coil</keyword>
<reference evidence="5" key="1">
    <citation type="journal article" date="2019" name="Int. J. Syst. Evol. Microbiol.">
        <title>The Global Catalogue of Microorganisms (GCM) 10K type strain sequencing project: providing services to taxonomists for standard genome sequencing and annotation.</title>
        <authorList>
            <consortium name="The Broad Institute Genomics Platform"/>
            <consortium name="The Broad Institute Genome Sequencing Center for Infectious Disease"/>
            <person name="Wu L."/>
            <person name="Ma J."/>
        </authorList>
    </citation>
    <scope>NUCLEOTIDE SEQUENCE [LARGE SCALE GENOMIC DNA]</scope>
    <source>
        <strain evidence="5">KCTC 42423</strain>
    </source>
</reference>
<dbReference type="Gene3D" id="3.30.1330.60">
    <property type="entry name" value="OmpA-like domain"/>
    <property type="match status" value="1"/>
</dbReference>
<evidence type="ECO:0000256" key="1">
    <source>
        <dbReference type="PROSITE-ProRule" id="PRU00473"/>
    </source>
</evidence>
<protein>
    <submittedName>
        <fullName evidence="4">OmpA family protein</fullName>
    </submittedName>
</protein>
<feature type="domain" description="OmpA-like" evidence="3">
    <location>
        <begin position="146"/>
        <end position="268"/>
    </location>
</feature>
<comment type="caution">
    <text evidence="4">The sequence shown here is derived from an EMBL/GenBank/DDBJ whole genome shotgun (WGS) entry which is preliminary data.</text>
</comment>
<evidence type="ECO:0000259" key="3">
    <source>
        <dbReference type="PROSITE" id="PS51123"/>
    </source>
</evidence>
<dbReference type="PROSITE" id="PS51123">
    <property type="entry name" value="OMPA_2"/>
    <property type="match status" value="1"/>
</dbReference>
<proteinExistence type="predicted"/>
<accession>A0ABW5N4S4</accession>
<dbReference type="Pfam" id="PF00691">
    <property type="entry name" value="OmpA"/>
    <property type="match status" value="1"/>
</dbReference>
<dbReference type="InterPro" id="IPR006665">
    <property type="entry name" value="OmpA-like"/>
</dbReference>
<evidence type="ECO:0000256" key="2">
    <source>
        <dbReference type="SAM" id="Coils"/>
    </source>
</evidence>
<dbReference type="SUPFAM" id="SSF103088">
    <property type="entry name" value="OmpA-like"/>
    <property type="match status" value="1"/>
</dbReference>
<dbReference type="EMBL" id="JBHULX010000003">
    <property type="protein sequence ID" value="MFD2589992.1"/>
    <property type="molecule type" value="Genomic_DNA"/>
</dbReference>
<gene>
    <name evidence="4" type="ORF">ACFSTE_04070</name>
</gene>
<sequence>MKKIIVFFSISILGLSSITAQKKKDLLAEIDKLRQEINTVKSELHESRKKEKVGLSKVQSLENQVNDLRETNASLLANMGNFTELSKKKAQNLEKSLETIKEKDLQLNTVNKAISSSDSTRLAVLTLFKNNLKGAAANEASIGVKKGTIYITLANSFLFGNDDNTTVTDKAKVTLESIANTINSTPDLSIYVEGNSNAIEFKNKTIKDNWDLSSLQAAEVIRTLQNKYKVDPKRIDLIAKSEYGSESIETSTRIAINPKFDHFYNTIKESMK</sequence>
<organism evidence="4 5">
    <name type="scientific">Aquimarina hainanensis</name>
    <dbReference type="NCBI Taxonomy" id="1578017"/>
    <lineage>
        <taxon>Bacteria</taxon>
        <taxon>Pseudomonadati</taxon>
        <taxon>Bacteroidota</taxon>
        <taxon>Flavobacteriia</taxon>
        <taxon>Flavobacteriales</taxon>
        <taxon>Flavobacteriaceae</taxon>
        <taxon>Aquimarina</taxon>
    </lineage>
</organism>
<dbReference type="InterPro" id="IPR036737">
    <property type="entry name" value="OmpA-like_sf"/>
</dbReference>